<reference evidence="2" key="1">
    <citation type="submission" date="2018-05" db="EMBL/GenBank/DDBJ databases">
        <authorList>
            <person name="Lanie J.A."/>
            <person name="Ng W.-L."/>
            <person name="Kazmierczak K.M."/>
            <person name="Andrzejewski T.M."/>
            <person name="Davidsen T.M."/>
            <person name="Wayne K.J."/>
            <person name="Tettelin H."/>
            <person name="Glass J.I."/>
            <person name="Rusch D."/>
            <person name="Podicherti R."/>
            <person name="Tsui H.-C.T."/>
            <person name="Winkler M.E."/>
        </authorList>
    </citation>
    <scope>NUCLEOTIDE SEQUENCE</scope>
</reference>
<dbReference type="EMBL" id="UINC01109383">
    <property type="protein sequence ID" value="SVC76169.1"/>
    <property type="molecule type" value="Genomic_DNA"/>
</dbReference>
<dbReference type="SMART" id="SM00736">
    <property type="entry name" value="CADG"/>
    <property type="match status" value="1"/>
</dbReference>
<proteinExistence type="predicted"/>
<evidence type="ECO:0000313" key="2">
    <source>
        <dbReference type="EMBL" id="SVC76169.1"/>
    </source>
</evidence>
<dbReference type="GO" id="GO:0005509">
    <property type="term" value="F:calcium ion binding"/>
    <property type="evidence" value="ECO:0007669"/>
    <property type="project" value="InterPro"/>
</dbReference>
<sequence>VDEDSALSFTIPADTFNDVDVGDSLTYTATLSDGSALPSWLSFNPSTQTFSGTPVNA</sequence>
<name>A0A382PS43_9ZZZZ</name>
<dbReference type="GO" id="GO:0016020">
    <property type="term" value="C:membrane"/>
    <property type="evidence" value="ECO:0007669"/>
    <property type="project" value="InterPro"/>
</dbReference>
<protein>
    <recommendedName>
        <fullName evidence="1">Dystroglycan-type cadherin-like domain-containing protein</fullName>
    </recommendedName>
</protein>
<dbReference type="Pfam" id="PF05345">
    <property type="entry name" value="He_PIG"/>
    <property type="match status" value="1"/>
</dbReference>
<feature type="domain" description="Dystroglycan-type cadherin-like" evidence="1">
    <location>
        <begin position="1"/>
        <end position="57"/>
    </location>
</feature>
<feature type="non-terminal residue" evidence="2">
    <location>
        <position position="1"/>
    </location>
</feature>
<organism evidence="2">
    <name type="scientific">marine metagenome</name>
    <dbReference type="NCBI Taxonomy" id="408172"/>
    <lineage>
        <taxon>unclassified sequences</taxon>
        <taxon>metagenomes</taxon>
        <taxon>ecological metagenomes</taxon>
    </lineage>
</organism>
<accession>A0A382PS43</accession>
<dbReference type="AlphaFoldDB" id="A0A382PS43"/>
<dbReference type="InterPro" id="IPR013783">
    <property type="entry name" value="Ig-like_fold"/>
</dbReference>
<dbReference type="SUPFAM" id="SSF49313">
    <property type="entry name" value="Cadherin-like"/>
    <property type="match status" value="1"/>
</dbReference>
<dbReference type="Gene3D" id="2.60.40.10">
    <property type="entry name" value="Immunoglobulins"/>
    <property type="match status" value="1"/>
</dbReference>
<dbReference type="InterPro" id="IPR015919">
    <property type="entry name" value="Cadherin-like_sf"/>
</dbReference>
<evidence type="ECO:0000259" key="1">
    <source>
        <dbReference type="SMART" id="SM00736"/>
    </source>
</evidence>
<gene>
    <name evidence="2" type="ORF">METZ01_LOCUS329023</name>
</gene>
<dbReference type="InterPro" id="IPR006644">
    <property type="entry name" value="Cadg"/>
</dbReference>
<feature type="non-terminal residue" evidence="2">
    <location>
        <position position="57"/>
    </location>
</feature>